<dbReference type="eggNOG" id="COG0296">
    <property type="taxonomic scope" value="Bacteria"/>
</dbReference>
<feature type="active site" description="Nucleophile" evidence="6">
    <location>
        <position position="294"/>
    </location>
</feature>
<evidence type="ECO:0000313" key="8">
    <source>
        <dbReference type="EMBL" id="ACB51156.1"/>
    </source>
</evidence>
<dbReference type="GO" id="GO:0004553">
    <property type="term" value="F:hydrolase activity, hydrolyzing O-glycosyl compounds"/>
    <property type="evidence" value="ECO:0007669"/>
    <property type="project" value="InterPro"/>
</dbReference>
<dbReference type="SMR" id="B1WZK4"/>
<keyword evidence="4" id="KW-0328">Glycosyltransferase</keyword>
<dbReference type="InterPro" id="IPR037439">
    <property type="entry name" value="Branching_enzy"/>
</dbReference>
<dbReference type="GO" id="GO:0003844">
    <property type="term" value="F:1,4-alpha-glucan branching enzyme activity"/>
    <property type="evidence" value="ECO:0007669"/>
    <property type="project" value="UniProtKB-EC"/>
</dbReference>
<keyword evidence="10" id="KW-0002">3D-structure</keyword>
<comment type="similarity">
    <text evidence="2">Belongs to the glycosyl hydrolase 13 family. GlgB subfamily.</text>
</comment>
<evidence type="ECO:0000256" key="3">
    <source>
        <dbReference type="ARBA" id="ARBA00012541"/>
    </source>
</evidence>
<evidence type="ECO:0000313" key="9">
    <source>
        <dbReference type="Proteomes" id="UP000001203"/>
    </source>
</evidence>
<dbReference type="Gene3D" id="2.60.40.1180">
    <property type="entry name" value="Golgi alpha-mannosidase II"/>
    <property type="match status" value="1"/>
</dbReference>
<reference evidence="8 9" key="1">
    <citation type="journal article" date="2008" name="Proc. Natl. Acad. Sci. U.S.A.">
        <title>The genome of Cyanothece 51142, a unicellular diazotrophic cyanobacterium important in the marine nitrogen cycle.</title>
        <authorList>
            <person name="Welsh E.A."/>
            <person name="Liberton M."/>
            <person name="Stoeckel J."/>
            <person name="Loh T."/>
            <person name="Elvitigala T."/>
            <person name="Wang C."/>
            <person name="Wollam A."/>
            <person name="Fulton R.S."/>
            <person name="Clifton S.W."/>
            <person name="Jacobs J.M."/>
            <person name="Aurora R."/>
            <person name="Ghosh B.K."/>
            <person name="Sherman L.A."/>
            <person name="Smith R.D."/>
            <person name="Wilson R.K."/>
            <person name="Pakrasi H.B."/>
        </authorList>
    </citation>
    <scope>NUCLEOTIDE SEQUENCE [LARGE SCALE GENOMIC DNA]</scope>
    <source>
        <strain evidence="9">ATCC 51142 / BH68</strain>
    </source>
</reference>
<dbReference type="PANTHER" id="PTHR43651">
    <property type="entry name" value="1,4-ALPHA-GLUCAN-BRANCHING ENZYME"/>
    <property type="match status" value="1"/>
</dbReference>
<dbReference type="GO" id="GO:0005978">
    <property type="term" value="P:glycogen biosynthetic process"/>
    <property type="evidence" value="ECO:0007669"/>
    <property type="project" value="InterPro"/>
</dbReference>
<gene>
    <name evidence="8" type="ordered locus">cce_1806</name>
</gene>
<dbReference type="EC" id="2.4.1.18" evidence="3"/>
<accession>B1WZK4</accession>
<dbReference type="PIRSF" id="PIRSF000463">
    <property type="entry name" value="GlgB"/>
    <property type="match status" value="1"/>
</dbReference>
<dbReference type="HOGENOM" id="CLU_423193_0_0_3"/>
<reference evidence="10" key="2">
    <citation type="submission" date="2022-05" db="PDB data bank">
        <title>Ligand free structure of branching enzyme isoform 3 (BE3) from Crocosphaera subtropica ATCC 51142.</title>
        <authorList>
            <person name="Tamura T."/>
            <person name="Suzuki E."/>
            <person name="Suzuki R."/>
        </authorList>
    </citation>
    <scope>X-RAY CRYSTALLOGRAPHY (2.50 ANGSTROMS)</scope>
</reference>
<comment type="catalytic activity">
    <reaction evidence="1">
        <text>Transfers a segment of a (1-&gt;4)-alpha-D-glucan chain to a primary hydroxy group in a similar glucan chain.</text>
        <dbReference type="EC" id="2.4.1.18"/>
    </reaction>
</comment>
<dbReference type="STRING" id="43989.cce_1806"/>
<dbReference type="InterPro" id="IPR006048">
    <property type="entry name" value="A-amylase/branching_C"/>
</dbReference>
<feature type="domain" description="Glycosyl hydrolase family 13 catalytic" evidence="7">
    <location>
        <begin position="143"/>
        <end position="516"/>
    </location>
</feature>
<evidence type="ECO:0000256" key="2">
    <source>
        <dbReference type="ARBA" id="ARBA00009000"/>
    </source>
</evidence>
<dbReference type="Proteomes" id="UP000001203">
    <property type="component" value="Chromosome circular"/>
</dbReference>
<feature type="active site" description="Proton donor" evidence="6">
    <location>
        <position position="374"/>
    </location>
</feature>
<dbReference type="Pfam" id="PF02922">
    <property type="entry name" value="CBM_48"/>
    <property type="match status" value="1"/>
</dbReference>
<dbReference type="CDD" id="cd11322">
    <property type="entry name" value="AmyAc_Glg_BE"/>
    <property type="match status" value="1"/>
</dbReference>
<protein>
    <recommendedName>
        <fullName evidence="3">1,4-alpha-glucan branching enzyme</fullName>
        <ecNumber evidence="3">2.4.1.18</ecNumber>
    </recommendedName>
</protein>
<dbReference type="InterPro" id="IPR006047">
    <property type="entry name" value="GH13_cat_dom"/>
</dbReference>
<evidence type="ECO:0000256" key="6">
    <source>
        <dbReference type="PIRSR" id="PIRSR000463-1"/>
    </source>
</evidence>
<evidence type="ECO:0000259" key="7">
    <source>
        <dbReference type="SMART" id="SM00642"/>
    </source>
</evidence>
<evidence type="ECO:0007829" key="10">
    <source>
        <dbReference type="PDB" id="7XSY"/>
    </source>
</evidence>
<organism evidence="8 9">
    <name type="scientific">Crocosphaera subtropica (strain ATCC 51142 / BH68)</name>
    <name type="common">Cyanothece sp. (strain ATCC 51142)</name>
    <dbReference type="NCBI Taxonomy" id="43989"/>
    <lineage>
        <taxon>Bacteria</taxon>
        <taxon>Bacillati</taxon>
        <taxon>Cyanobacteriota</taxon>
        <taxon>Cyanophyceae</taxon>
        <taxon>Oscillatoriophycideae</taxon>
        <taxon>Chroococcales</taxon>
        <taxon>Aphanothecaceae</taxon>
        <taxon>Crocosphaera</taxon>
        <taxon>Crocosphaera subtropica</taxon>
    </lineage>
</organism>
<evidence type="ECO:0000256" key="1">
    <source>
        <dbReference type="ARBA" id="ARBA00000826"/>
    </source>
</evidence>
<dbReference type="EMBL" id="CP000806">
    <property type="protein sequence ID" value="ACB51156.1"/>
    <property type="molecule type" value="Genomic_DNA"/>
</dbReference>
<dbReference type="Gene3D" id="2.60.40.10">
    <property type="entry name" value="Immunoglobulins"/>
    <property type="match status" value="1"/>
</dbReference>
<dbReference type="InterPro" id="IPR013780">
    <property type="entry name" value="Glyco_hydro_b"/>
</dbReference>
<dbReference type="PANTHER" id="PTHR43651:SF3">
    <property type="entry name" value="1,4-ALPHA-GLUCAN-BRANCHING ENZYME"/>
    <property type="match status" value="1"/>
</dbReference>
<sequence>MKEPSLETIKQDYPYQYFGAHPNETETTFRVYAPRATGVNLMREGTGWDCFAEPMTKNEDGVWEITIPENLTWSEYKYYIENSDDYLNQPYGMARIDPFSPQLAVTWGNDGTRNFNSIVCDRNYFQWTHKHIDLPHEPMSIYEMHLSTFHDGNYRDIAHKIVDHMSYMGFTHVQIMPPFQTPIHQSWGYLVGCPYAIYERHGTVDDFKYLVNHCHAHGIGVIVDVPLGFGVQDWDCGLANYDGTDLYHHSGSRGWNNQWNSRIYNVGDTYVKNYLIGLCTYLYHELGIDGARIDAVASQIFFDYDRGFWDWPRNDREQVELENWELFNNLGGDRYFEERGYWLSEAVDFAGLRFLRDLHARLQHTAPKFITIAEESRRVFPKLACPVDEGGLGFTYAQNMGEMHRIRSYLQIPIEHRLIEHIEILIHNNSAEKMVNAMNTHDECANGKVRLITELGNHIPLIGLAALCWFRPGAPMIFQGDEFGEEGYFDVFHGVDWSKTGPYAALHQQQISNNFHDLNQLLRHEPALARHGINSMIRNGSNNERKWFSFIRWGGDVGFESSDPKDHKDDIIFVRNETPYPVECHAEIYVPVAAEYRVIYNSIDQRYIGSQHYNQHDPYWTIHSAGQFLYFDLHPYQNIALKLKNHP</sequence>
<keyword evidence="8" id="KW-0378">Hydrolase</keyword>
<proteinExistence type="evidence at protein level"/>
<dbReference type="InterPro" id="IPR004193">
    <property type="entry name" value="Glyco_hydro_13_N"/>
</dbReference>
<dbReference type="RefSeq" id="WP_009545620.1">
    <property type="nucleotide sequence ID" value="NC_010546.1"/>
</dbReference>
<keyword evidence="5" id="KW-0808">Transferase</keyword>
<dbReference type="GO" id="GO:0005737">
    <property type="term" value="C:cytoplasm"/>
    <property type="evidence" value="ECO:0007669"/>
    <property type="project" value="TreeGrafter"/>
</dbReference>
<dbReference type="KEGG" id="cyt:cce_1806"/>
<dbReference type="InterPro" id="IPR017853">
    <property type="entry name" value="GH"/>
</dbReference>
<evidence type="ECO:0000256" key="4">
    <source>
        <dbReference type="ARBA" id="ARBA00022676"/>
    </source>
</evidence>
<dbReference type="CAZy" id="GH13">
    <property type="family name" value="Glycoside Hydrolase Family 13"/>
</dbReference>
<dbReference type="PDB" id="7XSY">
    <property type="method" value="X-ray"/>
    <property type="resolution" value="2.50 A"/>
    <property type="chains" value="A/B/C/D=1-647"/>
</dbReference>
<dbReference type="Pfam" id="PF02806">
    <property type="entry name" value="Alpha-amylase_C"/>
    <property type="match status" value="1"/>
</dbReference>
<dbReference type="AlphaFoldDB" id="B1WZK4"/>
<dbReference type="Gene3D" id="3.20.20.80">
    <property type="entry name" value="Glycosidases"/>
    <property type="match status" value="1"/>
</dbReference>
<dbReference type="OrthoDB" id="9761875at2"/>
<dbReference type="SMART" id="SM00642">
    <property type="entry name" value="Aamy"/>
    <property type="match status" value="1"/>
</dbReference>
<evidence type="ECO:0000256" key="5">
    <source>
        <dbReference type="ARBA" id="ARBA00022679"/>
    </source>
</evidence>
<name>B1WZK4_CROS5</name>
<dbReference type="GO" id="GO:0043169">
    <property type="term" value="F:cation binding"/>
    <property type="evidence" value="ECO:0007669"/>
    <property type="project" value="InterPro"/>
</dbReference>
<dbReference type="CAZy" id="CBM48">
    <property type="family name" value="Carbohydrate-Binding Module Family 48"/>
</dbReference>
<dbReference type="InterPro" id="IPR013783">
    <property type="entry name" value="Ig-like_fold"/>
</dbReference>
<keyword evidence="9" id="KW-1185">Reference proteome</keyword>
<dbReference type="SUPFAM" id="SSF51445">
    <property type="entry name" value="(Trans)glycosidases"/>
    <property type="match status" value="1"/>
</dbReference>
<dbReference type="Pfam" id="PF00128">
    <property type="entry name" value="Alpha-amylase"/>
    <property type="match status" value="1"/>
</dbReference>